<reference evidence="2" key="1">
    <citation type="journal article" date="2022" name="ISME J.">
        <title>Identification of active gaseous-alkane degraders at natural gas seeps.</title>
        <authorList>
            <person name="Farhan Ul Haque M."/>
            <person name="Hernandez M."/>
            <person name="Crombie A.T."/>
            <person name="Murrell J.C."/>
        </authorList>
    </citation>
    <scope>NUCLEOTIDE SEQUENCE</scope>
    <source>
        <strain evidence="2">ANDR5</strain>
    </source>
</reference>
<organism evidence="2 3">
    <name type="scientific">Candidatus Mycolicibacterium alkanivorans</name>
    <dbReference type="NCBI Taxonomy" id="2954114"/>
    <lineage>
        <taxon>Bacteria</taxon>
        <taxon>Bacillati</taxon>
        <taxon>Actinomycetota</taxon>
        <taxon>Actinomycetes</taxon>
        <taxon>Mycobacteriales</taxon>
        <taxon>Mycobacteriaceae</taxon>
        <taxon>Mycolicibacterium</taxon>
    </lineage>
</organism>
<evidence type="ECO:0000256" key="1">
    <source>
        <dbReference type="SAM" id="MobiDB-lite"/>
    </source>
</evidence>
<keyword evidence="3" id="KW-1185">Reference proteome</keyword>
<dbReference type="RefSeq" id="WP_243070852.1">
    <property type="nucleotide sequence ID" value="NZ_JAIVFL010000001.1"/>
</dbReference>
<dbReference type="Proteomes" id="UP001139068">
    <property type="component" value="Unassembled WGS sequence"/>
</dbReference>
<feature type="compositionally biased region" description="Low complexity" evidence="1">
    <location>
        <begin position="52"/>
        <end position="66"/>
    </location>
</feature>
<comment type="caution">
    <text evidence="2">The sequence shown here is derived from an EMBL/GenBank/DDBJ whole genome shotgun (WGS) entry which is preliminary data.</text>
</comment>
<accession>A0ABS9YT64</accession>
<evidence type="ECO:0000313" key="2">
    <source>
        <dbReference type="EMBL" id="MCI4674416.1"/>
    </source>
</evidence>
<name>A0ABS9YT64_9MYCO</name>
<sequence length="79" mass="8614">MPKDLFVMLAGRSRPANWTWDHLPMKVRYNGYARAGFAGGACLTRRPDRSSTPRSSSSISTASAGSVQGQLLTPIFAER</sequence>
<evidence type="ECO:0000313" key="3">
    <source>
        <dbReference type="Proteomes" id="UP001139068"/>
    </source>
</evidence>
<dbReference type="EMBL" id="JAIVFL010000001">
    <property type="protein sequence ID" value="MCI4674416.1"/>
    <property type="molecule type" value="Genomic_DNA"/>
</dbReference>
<feature type="region of interest" description="Disordered" evidence="1">
    <location>
        <begin position="43"/>
        <end position="66"/>
    </location>
</feature>
<gene>
    <name evidence="2" type="ORF">K9U37_05535</name>
</gene>
<proteinExistence type="predicted"/>
<protein>
    <submittedName>
        <fullName evidence="2">Uncharacterized protein</fullName>
    </submittedName>
</protein>